<dbReference type="Gene3D" id="3.40.50.1820">
    <property type="entry name" value="alpha/beta hydrolase"/>
    <property type="match status" value="1"/>
</dbReference>
<dbReference type="InterPro" id="IPR050309">
    <property type="entry name" value="Type-B_Carboxylest/Lipase"/>
</dbReference>
<accession>A0A8S3UHL7</accession>
<comment type="caution">
    <text evidence="2">The sequence shown here is derived from an EMBL/GenBank/DDBJ whole genome shotgun (WGS) entry which is preliminary data.</text>
</comment>
<evidence type="ECO:0000259" key="1">
    <source>
        <dbReference type="PROSITE" id="PS50209"/>
    </source>
</evidence>
<dbReference type="Pfam" id="PF00135">
    <property type="entry name" value="COesterase"/>
    <property type="match status" value="1"/>
</dbReference>
<feature type="domain" description="CARD" evidence="1">
    <location>
        <begin position="51"/>
        <end position="106"/>
    </location>
</feature>
<name>A0A8S3UHL7_MYTED</name>
<dbReference type="SUPFAM" id="SSF48403">
    <property type="entry name" value="Ankyrin repeat"/>
    <property type="match status" value="1"/>
</dbReference>
<evidence type="ECO:0000313" key="3">
    <source>
        <dbReference type="Proteomes" id="UP000683360"/>
    </source>
</evidence>
<proteinExistence type="predicted"/>
<dbReference type="InterPro" id="IPR029058">
    <property type="entry name" value="AB_hydrolase_fold"/>
</dbReference>
<dbReference type="Gene3D" id="1.10.533.10">
    <property type="entry name" value="Death Domain, Fas"/>
    <property type="match status" value="1"/>
</dbReference>
<dbReference type="PROSITE" id="PS50209">
    <property type="entry name" value="CARD"/>
    <property type="match status" value="1"/>
</dbReference>
<gene>
    <name evidence="2" type="ORF">MEDL_57827</name>
</gene>
<evidence type="ECO:0000313" key="2">
    <source>
        <dbReference type="EMBL" id="CAG2245833.1"/>
    </source>
</evidence>
<dbReference type="OrthoDB" id="60283at2759"/>
<dbReference type="EMBL" id="CAJPWZ010002789">
    <property type="protein sequence ID" value="CAG2245833.1"/>
    <property type="molecule type" value="Genomic_DNA"/>
</dbReference>
<dbReference type="SUPFAM" id="SSF47986">
    <property type="entry name" value="DEATH domain"/>
    <property type="match status" value="1"/>
</dbReference>
<organism evidence="2 3">
    <name type="scientific">Mytilus edulis</name>
    <name type="common">Blue mussel</name>
    <dbReference type="NCBI Taxonomy" id="6550"/>
    <lineage>
        <taxon>Eukaryota</taxon>
        <taxon>Metazoa</taxon>
        <taxon>Spiralia</taxon>
        <taxon>Lophotrochozoa</taxon>
        <taxon>Mollusca</taxon>
        <taxon>Bivalvia</taxon>
        <taxon>Autobranchia</taxon>
        <taxon>Pteriomorphia</taxon>
        <taxon>Mytilida</taxon>
        <taxon>Mytiloidea</taxon>
        <taxon>Mytilidae</taxon>
        <taxon>Mytilinae</taxon>
        <taxon>Mytilus</taxon>
    </lineage>
</organism>
<dbReference type="Proteomes" id="UP000683360">
    <property type="component" value="Unassembled WGS sequence"/>
</dbReference>
<dbReference type="InterPro" id="IPR002018">
    <property type="entry name" value="CarbesteraseB"/>
</dbReference>
<dbReference type="Pfam" id="PF00619">
    <property type="entry name" value="CARD"/>
    <property type="match status" value="1"/>
</dbReference>
<reference evidence="2" key="1">
    <citation type="submission" date="2021-03" db="EMBL/GenBank/DDBJ databases">
        <authorList>
            <person name="Bekaert M."/>
        </authorList>
    </citation>
    <scope>NUCLEOTIDE SEQUENCE</scope>
</reference>
<sequence>MENVGMDNKSLHVQQFRNTLLDSMKDQDKKQHELFPYYDDLLTKTVLDKTVLDSLISRCVLMIEDREEIIKPATQTERNKVLLDILTKRPYGTFNVLKDVLKESDPYNTDVQELVSRMQCIESCDESISCHDISEDAYTHLVKALRHGQYEDIAFEMENTQVSEHEIQLFQIGMNKLQEREKERDFHAIQTKLEDLTRTHDEVIPNNILKFINRLNKLDQSKQEELACKHDIKSKDIALGGSCYVGSVDLVRWLISRKSDINYCKEDGCFPLFWARTVLPLAPTEAWKRGQMVDVPVIISTTAQEIDDGPAVSDIAQWTWDNYTQRVTDRLSEFPEVNISRVFELYPSGVESPEYQYTSMASDLRVTCPNMELAGHMQTSFDSPIYHYVSKARPQVPSKLFGIPHDARYAAHAWDVIAFFGAIKHYYKPTQTDNDFIQTIRREIVNFVQTGKPFSDRWQPFPNTTALMESNLGVTDFYHKEQCQYWSTTGLYAYAWVN</sequence>
<dbReference type="InterPro" id="IPR036770">
    <property type="entry name" value="Ankyrin_rpt-contain_sf"/>
</dbReference>
<dbReference type="AlphaFoldDB" id="A0A8S3UHL7"/>
<protein>
    <recommendedName>
        <fullName evidence="1">CARD domain-containing protein</fullName>
    </recommendedName>
</protein>
<dbReference type="InterPro" id="IPR011029">
    <property type="entry name" value="DEATH-like_dom_sf"/>
</dbReference>
<keyword evidence="3" id="KW-1185">Reference proteome</keyword>
<dbReference type="SUPFAM" id="SSF53474">
    <property type="entry name" value="alpha/beta-Hydrolases"/>
    <property type="match status" value="1"/>
</dbReference>
<dbReference type="CDD" id="cd01671">
    <property type="entry name" value="CARD"/>
    <property type="match status" value="1"/>
</dbReference>
<dbReference type="InterPro" id="IPR001315">
    <property type="entry name" value="CARD"/>
</dbReference>
<dbReference type="PANTHER" id="PTHR11559">
    <property type="entry name" value="CARBOXYLESTERASE"/>
    <property type="match status" value="1"/>
</dbReference>
<dbReference type="GO" id="GO:0042981">
    <property type="term" value="P:regulation of apoptotic process"/>
    <property type="evidence" value="ECO:0007669"/>
    <property type="project" value="InterPro"/>
</dbReference>